<name>A0A0F9TW69_9ZZZZ</name>
<dbReference type="AlphaFoldDB" id="A0A0F9TW69"/>
<protein>
    <submittedName>
        <fullName evidence="1">Uncharacterized protein</fullName>
    </submittedName>
</protein>
<gene>
    <name evidence="1" type="ORF">LCGC14_0681230</name>
</gene>
<organism evidence="1">
    <name type="scientific">marine sediment metagenome</name>
    <dbReference type="NCBI Taxonomy" id="412755"/>
    <lineage>
        <taxon>unclassified sequences</taxon>
        <taxon>metagenomes</taxon>
        <taxon>ecological metagenomes</taxon>
    </lineage>
</organism>
<dbReference type="EMBL" id="LAZR01001377">
    <property type="protein sequence ID" value="KKN45613.1"/>
    <property type="molecule type" value="Genomic_DNA"/>
</dbReference>
<sequence length="120" mass="13151">MARILEEELQEILPSPTDLSPYIELGNRFVTETLGSVTSLTVAQLKDIELFVSAHFAAMTVERGTPRFEQVGDSRVSWEVKAGDGLKSTRFGKMALLLDSSKTLAKLSVESVAEFRVFGG</sequence>
<evidence type="ECO:0000313" key="1">
    <source>
        <dbReference type="EMBL" id="KKN45613.1"/>
    </source>
</evidence>
<accession>A0A0F9TW69</accession>
<proteinExistence type="predicted"/>
<reference evidence="1" key="1">
    <citation type="journal article" date="2015" name="Nature">
        <title>Complex archaea that bridge the gap between prokaryotes and eukaryotes.</title>
        <authorList>
            <person name="Spang A."/>
            <person name="Saw J.H."/>
            <person name="Jorgensen S.L."/>
            <person name="Zaremba-Niedzwiedzka K."/>
            <person name="Martijn J."/>
            <person name="Lind A.E."/>
            <person name="van Eijk R."/>
            <person name="Schleper C."/>
            <person name="Guy L."/>
            <person name="Ettema T.J."/>
        </authorList>
    </citation>
    <scope>NUCLEOTIDE SEQUENCE</scope>
</reference>
<comment type="caution">
    <text evidence="1">The sequence shown here is derived from an EMBL/GenBank/DDBJ whole genome shotgun (WGS) entry which is preliminary data.</text>
</comment>